<dbReference type="AlphaFoldDB" id="A0A9W6Y385"/>
<evidence type="ECO:0000313" key="3">
    <source>
        <dbReference type="Proteomes" id="UP001165121"/>
    </source>
</evidence>
<accession>A0A9W6Y385</accession>
<protein>
    <submittedName>
        <fullName evidence="2">Unnamed protein product</fullName>
    </submittedName>
</protein>
<sequence>MPPERAGFELPRAPRLPNVSDIVESAASSGEDGLLVNDAGSESYSSELPSTDDEAIIHDVENGGIQPDEAFEYDGEA</sequence>
<proteinExistence type="predicted"/>
<comment type="caution">
    <text evidence="2">The sequence shown here is derived from an EMBL/GenBank/DDBJ whole genome shotgun (WGS) entry which is preliminary data.</text>
</comment>
<keyword evidence="3" id="KW-1185">Reference proteome</keyword>
<gene>
    <name evidence="2" type="ORF">Pfra01_002041000</name>
</gene>
<evidence type="ECO:0000256" key="1">
    <source>
        <dbReference type="SAM" id="MobiDB-lite"/>
    </source>
</evidence>
<evidence type="ECO:0000313" key="2">
    <source>
        <dbReference type="EMBL" id="GMF50891.1"/>
    </source>
</evidence>
<feature type="compositionally biased region" description="Polar residues" evidence="1">
    <location>
        <begin position="40"/>
        <end position="49"/>
    </location>
</feature>
<reference evidence="2" key="1">
    <citation type="submission" date="2023-04" db="EMBL/GenBank/DDBJ databases">
        <title>Phytophthora fragariaefolia NBRC 109709.</title>
        <authorList>
            <person name="Ichikawa N."/>
            <person name="Sato H."/>
            <person name="Tonouchi N."/>
        </authorList>
    </citation>
    <scope>NUCLEOTIDE SEQUENCE</scope>
    <source>
        <strain evidence="2">NBRC 109709</strain>
    </source>
</reference>
<feature type="region of interest" description="Disordered" evidence="1">
    <location>
        <begin position="25"/>
        <end position="51"/>
    </location>
</feature>
<name>A0A9W6Y385_9STRA</name>
<dbReference type="EMBL" id="BSXT01002786">
    <property type="protein sequence ID" value="GMF50891.1"/>
    <property type="molecule type" value="Genomic_DNA"/>
</dbReference>
<dbReference type="Proteomes" id="UP001165121">
    <property type="component" value="Unassembled WGS sequence"/>
</dbReference>
<organism evidence="2 3">
    <name type="scientific">Phytophthora fragariaefolia</name>
    <dbReference type="NCBI Taxonomy" id="1490495"/>
    <lineage>
        <taxon>Eukaryota</taxon>
        <taxon>Sar</taxon>
        <taxon>Stramenopiles</taxon>
        <taxon>Oomycota</taxon>
        <taxon>Peronosporomycetes</taxon>
        <taxon>Peronosporales</taxon>
        <taxon>Peronosporaceae</taxon>
        <taxon>Phytophthora</taxon>
    </lineage>
</organism>